<dbReference type="PANTHER" id="PTHR34569">
    <property type="entry name" value="EXPRESSED PROTEIN"/>
    <property type="match status" value="1"/>
</dbReference>
<dbReference type="AlphaFoldDB" id="A0A8T1P142"/>
<reference evidence="1" key="1">
    <citation type="submission" date="2020-12" db="EMBL/GenBank/DDBJ databases">
        <title>WGS assembly of Carya illinoinensis cv. Pawnee.</title>
        <authorList>
            <person name="Platts A."/>
            <person name="Shu S."/>
            <person name="Wright S."/>
            <person name="Barry K."/>
            <person name="Edger P."/>
            <person name="Pires J.C."/>
            <person name="Schmutz J."/>
        </authorList>
    </citation>
    <scope>NUCLEOTIDE SEQUENCE</scope>
    <source>
        <tissue evidence="1">Leaf</tissue>
    </source>
</reference>
<comment type="caution">
    <text evidence="1">The sequence shown here is derived from an EMBL/GenBank/DDBJ whole genome shotgun (WGS) entry which is preliminary data.</text>
</comment>
<dbReference type="EMBL" id="CM031818">
    <property type="protein sequence ID" value="KAG6638146.1"/>
    <property type="molecule type" value="Genomic_DNA"/>
</dbReference>
<keyword evidence="2" id="KW-1185">Reference proteome</keyword>
<dbReference type="Proteomes" id="UP000811609">
    <property type="component" value="Chromosome 10"/>
</dbReference>
<protein>
    <submittedName>
        <fullName evidence="1">Uncharacterized protein</fullName>
    </submittedName>
</protein>
<sequence length="207" mass="22373">MTGSIVAKSHRQPLPFYWNLKLKIFLLSPSMEDSAALKPVPLPLRSSVPRRGNSIATPVELPLKLSLPNSTAKPPHCSNSFPYQNGIAPVLDFELLSSLKSSLAYTSLKDLLPSSGAAVGSPSSASAANSSYEISIRNRLVKQAAWAYLQPMSSSPGSSGSHFLSRLCLRLSTSVSDCLDFIKSHLVPAAIRLLDQILRAFGLRKNR</sequence>
<proteinExistence type="predicted"/>
<accession>A0A8T1P142</accession>
<name>A0A8T1P142_CARIL</name>
<dbReference type="PANTHER" id="PTHR34569:SF2">
    <property type="entry name" value="EXPRESSED PROTEIN"/>
    <property type="match status" value="1"/>
</dbReference>
<organism evidence="1 2">
    <name type="scientific">Carya illinoinensis</name>
    <name type="common">Pecan</name>
    <dbReference type="NCBI Taxonomy" id="32201"/>
    <lineage>
        <taxon>Eukaryota</taxon>
        <taxon>Viridiplantae</taxon>
        <taxon>Streptophyta</taxon>
        <taxon>Embryophyta</taxon>
        <taxon>Tracheophyta</taxon>
        <taxon>Spermatophyta</taxon>
        <taxon>Magnoliopsida</taxon>
        <taxon>eudicotyledons</taxon>
        <taxon>Gunneridae</taxon>
        <taxon>Pentapetalae</taxon>
        <taxon>rosids</taxon>
        <taxon>fabids</taxon>
        <taxon>Fagales</taxon>
        <taxon>Juglandaceae</taxon>
        <taxon>Carya</taxon>
    </lineage>
</organism>
<gene>
    <name evidence="1" type="ORF">CIPAW_10G015400</name>
</gene>
<evidence type="ECO:0000313" key="2">
    <source>
        <dbReference type="Proteomes" id="UP000811609"/>
    </source>
</evidence>
<evidence type="ECO:0000313" key="1">
    <source>
        <dbReference type="EMBL" id="KAG6638146.1"/>
    </source>
</evidence>